<comment type="cofactor">
    <cofactor evidence="1">
        <name>FAD</name>
        <dbReference type="ChEBI" id="CHEBI:57692"/>
    </cofactor>
</comment>
<accession>A0A538U710</accession>
<dbReference type="Gene3D" id="3.40.50.80">
    <property type="entry name" value="Nucleotide-binding domain of ferredoxin-NADP reductase (FNR) module"/>
    <property type="match status" value="1"/>
</dbReference>
<keyword evidence="5" id="KW-0274">FAD</keyword>
<dbReference type="AlphaFoldDB" id="A0A538U710"/>
<dbReference type="GO" id="GO:0016491">
    <property type="term" value="F:oxidoreductase activity"/>
    <property type="evidence" value="ECO:0007669"/>
    <property type="project" value="UniProtKB-KW"/>
</dbReference>
<dbReference type="InterPro" id="IPR036010">
    <property type="entry name" value="2Fe-2S_ferredoxin-like_sf"/>
</dbReference>
<dbReference type="InterPro" id="IPR008333">
    <property type="entry name" value="Cbr1-like_FAD-bd_dom"/>
</dbReference>
<dbReference type="Pfam" id="PF00111">
    <property type="entry name" value="Fer2"/>
    <property type="match status" value="1"/>
</dbReference>
<evidence type="ECO:0000256" key="2">
    <source>
        <dbReference type="ARBA" id="ARBA00022630"/>
    </source>
</evidence>
<dbReference type="PRINTS" id="PR00410">
    <property type="entry name" value="PHEHYDRXLASE"/>
</dbReference>
<keyword evidence="3" id="KW-0001">2Fe-2S</keyword>
<evidence type="ECO:0000259" key="10">
    <source>
        <dbReference type="PROSITE" id="PS51384"/>
    </source>
</evidence>
<dbReference type="InterPro" id="IPR017938">
    <property type="entry name" value="Riboflavin_synthase-like_b-brl"/>
</dbReference>
<dbReference type="CDD" id="cd00207">
    <property type="entry name" value="fer2"/>
    <property type="match status" value="1"/>
</dbReference>
<name>A0A538U710_UNCEI</name>
<dbReference type="Pfam" id="PF00175">
    <property type="entry name" value="NAD_binding_1"/>
    <property type="match status" value="1"/>
</dbReference>
<dbReference type="SUPFAM" id="SSF63380">
    <property type="entry name" value="Riboflavin synthase domain-like"/>
    <property type="match status" value="1"/>
</dbReference>
<dbReference type="InterPro" id="IPR006058">
    <property type="entry name" value="2Fe2S_fd_BS"/>
</dbReference>
<dbReference type="PROSITE" id="PS51085">
    <property type="entry name" value="2FE2S_FER_2"/>
    <property type="match status" value="1"/>
</dbReference>
<reference evidence="11 12" key="1">
    <citation type="journal article" date="2019" name="Nat. Microbiol.">
        <title>Mediterranean grassland soil C-N compound turnover is dependent on rainfall and depth, and is mediated by genomically divergent microorganisms.</title>
        <authorList>
            <person name="Diamond S."/>
            <person name="Andeer P.F."/>
            <person name="Li Z."/>
            <person name="Crits-Christoph A."/>
            <person name="Burstein D."/>
            <person name="Anantharaman K."/>
            <person name="Lane K.R."/>
            <person name="Thomas B.C."/>
            <person name="Pan C."/>
            <person name="Northen T.R."/>
            <person name="Banfield J.F."/>
        </authorList>
    </citation>
    <scope>NUCLEOTIDE SEQUENCE [LARGE SCALE GENOMIC DNA]</scope>
    <source>
        <strain evidence="11">WS_11</strain>
    </source>
</reference>
<dbReference type="InterPro" id="IPR012675">
    <property type="entry name" value="Beta-grasp_dom_sf"/>
</dbReference>
<evidence type="ECO:0000313" key="12">
    <source>
        <dbReference type="Proteomes" id="UP000319771"/>
    </source>
</evidence>
<evidence type="ECO:0000256" key="1">
    <source>
        <dbReference type="ARBA" id="ARBA00001974"/>
    </source>
</evidence>
<evidence type="ECO:0000256" key="4">
    <source>
        <dbReference type="ARBA" id="ARBA00022723"/>
    </source>
</evidence>
<keyword evidence="8" id="KW-0411">Iron-sulfur</keyword>
<dbReference type="InterPro" id="IPR050415">
    <property type="entry name" value="MRET"/>
</dbReference>
<evidence type="ECO:0000313" key="11">
    <source>
        <dbReference type="EMBL" id="TMQ71685.1"/>
    </source>
</evidence>
<dbReference type="PANTHER" id="PTHR47354:SF8">
    <property type="entry name" value="1,2-PHENYLACETYL-COA EPOXIDASE, SUBUNIT E"/>
    <property type="match status" value="1"/>
</dbReference>
<evidence type="ECO:0000256" key="7">
    <source>
        <dbReference type="ARBA" id="ARBA00023004"/>
    </source>
</evidence>
<organism evidence="11 12">
    <name type="scientific">Eiseniibacteriota bacterium</name>
    <dbReference type="NCBI Taxonomy" id="2212470"/>
    <lineage>
        <taxon>Bacteria</taxon>
        <taxon>Candidatus Eiseniibacteriota</taxon>
    </lineage>
</organism>
<dbReference type="PANTHER" id="PTHR47354">
    <property type="entry name" value="NADH OXIDOREDUCTASE HCR"/>
    <property type="match status" value="1"/>
</dbReference>
<dbReference type="PROSITE" id="PS51384">
    <property type="entry name" value="FAD_FR"/>
    <property type="match status" value="1"/>
</dbReference>
<dbReference type="GO" id="GO:0051537">
    <property type="term" value="F:2 iron, 2 sulfur cluster binding"/>
    <property type="evidence" value="ECO:0007669"/>
    <property type="project" value="UniProtKB-KW"/>
</dbReference>
<evidence type="ECO:0000259" key="9">
    <source>
        <dbReference type="PROSITE" id="PS51085"/>
    </source>
</evidence>
<dbReference type="SUPFAM" id="SSF54292">
    <property type="entry name" value="2Fe-2S ferredoxin-like"/>
    <property type="match status" value="1"/>
</dbReference>
<dbReference type="CDD" id="cd06214">
    <property type="entry name" value="PA_degradation_oxidoreductase_like"/>
    <property type="match status" value="1"/>
</dbReference>
<proteinExistence type="predicted"/>
<feature type="domain" description="FAD-binding FR-type" evidence="10">
    <location>
        <begin position="5"/>
        <end position="110"/>
    </location>
</feature>
<dbReference type="GO" id="GO:0046872">
    <property type="term" value="F:metal ion binding"/>
    <property type="evidence" value="ECO:0007669"/>
    <property type="project" value="UniProtKB-KW"/>
</dbReference>
<keyword evidence="2" id="KW-0285">Flavoprotein</keyword>
<dbReference type="GO" id="GO:0050660">
    <property type="term" value="F:flavin adenine dinucleotide binding"/>
    <property type="evidence" value="ECO:0007669"/>
    <property type="project" value="TreeGrafter"/>
</dbReference>
<dbReference type="Gene3D" id="2.40.30.10">
    <property type="entry name" value="Translation factors"/>
    <property type="match status" value="1"/>
</dbReference>
<dbReference type="Gene3D" id="3.10.20.30">
    <property type="match status" value="1"/>
</dbReference>
<dbReference type="Pfam" id="PF00970">
    <property type="entry name" value="FAD_binding_6"/>
    <property type="match status" value="1"/>
</dbReference>
<dbReference type="Proteomes" id="UP000319771">
    <property type="component" value="Unassembled WGS sequence"/>
</dbReference>
<dbReference type="InterPro" id="IPR039261">
    <property type="entry name" value="FNR_nucleotide-bd"/>
</dbReference>
<keyword evidence="4" id="KW-0479">Metal-binding</keyword>
<comment type="caution">
    <text evidence="11">The sequence shown here is derived from an EMBL/GenBank/DDBJ whole genome shotgun (WGS) entry which is preliminary data.</text>
</comment>
<dbReference type="EMBL" id="VBPB01000150">
    <property type="protein sequence ID" value="TMQ71685.1"/>
    <property type="molecule type" value="Genomic_DNA"/>
</dbReference>
<evidence type="ECO:0000256" key="8">
    <source>
        <dbReference type="ARBA" id="ARBA00023014"/>
    </source>
</evidence>
<keyword evidence="6" id="KW-0560">Oxidoreductase</keyword>
<dbReference type="InterPro" id="IPR001433">
    <property type="entry name" value="OxRdtase_FAD/NAD-bd"/>
</dbReference>
<dbReference type="SUPFAM" id="SSF52343">
    <property type="entry name" value="Ferredoxin reductase-like, C-terminal NADP-linked domain"/>
    <property type="match status" value="1"/>
</dbReference>
<evidence type="ECO:0000256" key="6">
    <source>
        <dbReference type="ARBA" id="ARBA00023002"/>
    </source>
</evidence>
<evidence type="ECO:0000256" key="5">
    <source>
        <dbReference type="ARBA" id="ARBA00022827"/>
    </source>
</evidence>
<dbReference type="PROSITE" id="PS00197">
    <property type="entry name" value="2FE2S_FER_1"/>
    <property type="match status" value="1"/>
</dbReference>
<dbReference type="InterPro" id="IPR001041">
    <property type="entry name" value="2Fe-2S_ferredoxin-type"/>
</dbReference>
<sequence>MLPDHEYHSLAVVDVVDETADTRSFVLEIPPALEETYAYAAGQFCTFRATIGGEPVSRCYSMSSSPDAGDPFTTTVKRVSGGPMSNWMNDTLAPGDTIEVMRPLGLFVLRETDVPIVAFAGGSGITPVISIIKSALATTTRPITLVYANRMADSIIFADALERLRSASGGRLSVHHHLDSERGFLDPAACAALARDRARADFYLCGPGPYMDTVQAGLSMLGVAANQLLIEKFDVGGDAPVDEETSVTESLVIRLDRKKHALKYQPGDTILEAARRAGLRPPFSCESGSCATCMAHLDAGSVHMRVNNALSAEEVEDGWVLTCQAVPTSTEVVINYDA</sequence>
<gene>
    <name evidence="11" type="ORF">E6K81_09505</name>
</gene>
<evidence type="ECO:0000256" key="3">
    <source>
        <dbReference type="ARBA" id="ARBA00022714"/>
    </source>
</evidence>
<dbReference type="InterPro" id="IPR017927">
    <property type="entry name" value="FAD-bd_FR_type"/>
</dbReference>
<feature type="domain" description="2Fe-2S ferredoxin-type" evidence="9">
    <location>
        <begin position="249"/>
        <end position="338"/>
    </location>
</feature>
<keyword evidence="7" id="KW-0408">Iron</keyword>
<protein>
    <submittedName>
        <fullName evidence="11">Ferredoxin--NADP reductase</fullName>
    </submittedName>
</protein>